<protein>
    <submittedName>
        <fullName evidence="1">Uncharacterized protein</fullName>
    </submittedName>
</protein>
<name>A0A068R5K2_9GAMM</name>
<dbReference type="AlphaFoldDB" id="A0A068R5K2"/>
<accession>A0A068R5K2</accession>
<dbReference type="KEGG" id="xpo:XPG1_1745"/>
<gene>
    <name evidence="1" type="ORF">XPG1_1745</name>
</gene>
<evidence type="ECO:0000313" key="1">
    <source>
        <dbReference type="EMBL" id="CDG21400.1"/>
    </source>
</evidence>
<dbReference type="Proteomes" id="UP000032735">
    <property type="component" value="Chromosome"/>
</dbReference>
<sequence>MGLTSNLRKILVIQYNISIKLKLNS</sequence>
<dbReference type="HOGENOM" id="CLU_3419347_0_0_6"/>
<dbReference type="STRING" id="1354304.XPG1_1745"/>
<proteinExistence type="predicted"/>
<keyword evidence="2" id="KW-1185">Reference proteome</keyword>
<organism evidence="1 2">
    <name type="scientific">Xenorhabdus poinarii G6</name>
    <dbReference type="NCBI Taxonomy" id="1354304"/>
    <lineage>
        <taxon>Bacteria</taxon>
        <taxon>Pseudomonadati</taxon>
        <taxon>Pseudomonadota</taxon>
        <taxon>Gammaproteobacteria</taxon>
        <taxon>Enterobacterales</taxon>
        <taxon>Morganellaceae</taxon>
        <taxon>Xenorhabdus</taxon>
    </lineage>
</organism>
<reference evidence="1 2" key="1">
    <citation type="submission" date="2013-07" db="EMBL/GenBank/DDBJ databases">
        <authorList>
            <person name="Genoscope - CEA"/>
        </authorList>
    </citation>
    <scope>NUCLEOTIDE SEQUENCE [LARGE SCALE GENOMIC DNA]</scope>
    <source>
        <strain evidence="1 2">G6</strain>
    </source>
</reference>
<evidence type="ECO:0000313" key="2">
    <source>
        <dbReference type="Proteomes" id="UP000032735"/>
    </source>
</evidence>
<dbReference type="EMBL" id="FO704551">
    <property type="protein sequence ID" value="CDG21400.1"/>
    <property type="molecule type" value="Genomic_DNA"/>
</dbReference>